<evidence type="ECO:0000313" key="1">
    <source>
        <dbReference type="EMBL" id="EGZ08865.1"/>
    </source>
</evidence>
<accession>G5A6B0</accession>
<dbReference type="Proteomes" id="UP000002640">
    <property type="component" value="Unassembled WGS sequence"/>
</dbReference>
<gene>
    <name evidence="1" type="ORF">PHYSODRAFT_525260</name>
</gene>
<dbReference type="RefSeq" id="XP_009535498.1">
    <property type="nucleotide sequence ID" value="XM_009537203.1"/>
</dbReference>
<sequence length="130" mass="15248">MKKWATNPTEVDYWVPATSSCEIIDAVAKCELTNYDPEEKPNLICIRTKIKATTQKFDEKVLWEFVKPFLDAKKHVCYMMLLFSEDNISGSAEDKQWRFRLDPEKITMIQSRSKCCRMSRHISRLSETGF</sequence>
<dbReference type="InParanoid" id="G5A6B0"/>
<dbReference type="KEGG" id="psoj:PHYSODRAFT_525260"/>
<dbReference type="GeneID" id="20660855"/>
<name>G5A6B0_PHYSP</name>
<dbReference type="AlphaFoldDB" id="G5A6B0"/>
<organism evidence="1 2">
    <name type="scientific">Phytophthora sojae (strain P6497)</name>
    <name type="common">Soybean stem and root rot agent</name>
    <name type="synonym">Phytophthora megasperma f. sp. glycines</name>
    <dbReference type="NCBI Taxonomy" id="1094619"/>
    <lineage>
        <taxon>Eukaryota</taxon>
        <taxon>Sar</taxon>
        <taxon>Stramenopiles</taxon>
        <taxon>Oomycota</taxon>
        <taxon>Peronosporomycetes</taxon>
        <taxon>Peronosporales</taxon>
        <taxon>Peronosporaceae</taxon>
        <taxon>Phytophthora</taxon>
    </lineage>
</organism>
<evidence type="ECO:0000313" key="2">
    <source>
        <dbReference type="Proteomes" id="UP000002640"/>
    </source>
</evidence>
<proteinExistence type="predicted"/>
<reference evidence="1 2" key="1">
    <citation type="journal article" date="2006" name="Science">
        <title>Phytophthora genome sequences uncover evolutionary origins and mechanisms of pathogenesis.</title>
        <authorList>
            <person name="Tyler B.M."/>
            <person name="Tripathy S."/>
            <person name="Zhang X."/>
            <person name="Dehal P."/>
            <person name="Jiang R.H."/>
            <person name="Aerts A."/>
            <person name="Arredondo F.D."/>
            <person name="Baxter L."/>
            <person name="Bensasson D."/>
            <person name="Beynon J.L."/>
            <person name="Chapman J."/>
            <person name="Damasceno C.M."/>
            <person name="Dorrance A.E."/>
            <person name="Dou D."/>
            <person name="Dickerman A.W."/>
            <person name="Dubchak I.L."/>
            <person name="Garbelotto M."/>
            <person name="Gijzen M."/>
            <person name="Gordon S.G."/>
            <person name="Govers F."/>
            <person name="Grunwald N.J."/>
            <person name="Huang W."/>
            <person name="Ivors K.L."/>
            <person name="Jones R.W."/>
            <person name="Kamoun S."/>
            <person name="Krampis K."/>
            <person name="Lamour K.H."/>
            <person name="Lee M.K."/>
            <person name="McDonald W.H."/>
            <person name="Medina M."/>
            <person name="Meijer H.J."/>
            <person name="Nordberg E.K."/>
            <person name="Maclean D.J."/>
            <person name="Ospina-Giraldo M.D."/>
            <person name="Morris P.F."/>
            <person name="Phuntumart V."/>
            <person name="Putnam N.H."/>
            <person name="Rash S."/>
            <person name="Rose J.K."/>
            <person name="Sakihama Y."/>
            <person name="Salamov A.A."/>
            <person name="Savidor A."/>
            <person name="Scheuring C.F."/>
            <person name="Smith B.M."/>
            <person name="Sobral B.W."/>
            <person name="Terry A."/>
            <person name="Torto-Alalibo T.A."/>
            <person name="Win J."/>
            <person name="Xu Z."/>
            <person name="Zhang H."/>
            <person name="Grigoriev I.V."/>
            <person name="Rokhsar D.S."/>
            <person name="Boore J.L."/>
        </authorList>
    </citation>
    <scope>NUCLEOTIDE SEQUENCE [LARGE SCALE GENOMIC DNA]</scope>
    <source>
        <strain evidence="1 2">P6497</strain>
    </source>
</reference>
<dbReference type="EMBL" id="JH159160">
    <property type="protein sequence ID" value="EGZ08865.1"/>
    <property type="molecule type" value="Genomic_DNA"/>
</dbReference>
<keyword evidence="2" id="KW-1185">Reference proteome</keyword>
<protein>
    <submittedName>
        <fullName evidence="1">Uncharacterized protein</fullName>
    </submittedName>
</protein>